<comment type="subcellular location">
    <subcellularLocation>
        <location evidence="1">Membrane</location>
        <topology evidence="1">Multi-pass membrane protein</topology>
    </subcellularLocation>
</comment>
<dbReference type="GO" id="GO:0008511">
    <property type="term" value="F:sodium:potassium:chloride symporter activity"/>
    <property type="evidence" value="ECO:0007669"/>
    <property type="project" value="TreeGrafter"/>
</dbReference>
<evidence type="ECO:0000259" key="5">
    <source>
        <dbReference type="Pfam" id="PF03522"/>
    </source>
</evidence>
<dbReference type="PANTHER" id="PTHR11827:SF103">
    <property type="entry name" value="SODIUM CHLORIDE COTRANSPORTER 69, ISOFORM E"/>
    <property type="match status" value="1"/>
</dbReference>
<dbReference type="GO" id="GO:0016020">
    <property type="term" value="C:membrane"/>
    <property type="evidence" value="ECO:0007669"/>
    <property type="project" value="UniProtKB-SubCell"/>
</dbReference>
<keyword evidence="2" id="KW-0812">Transmembrane</keyword>
<sequence length="489" mass="54392">MLKLATIEEHVKNYRPQVLVLSGNPVARTTLVDFVRNITKGSSLMICGHVVPNIPNDQALSYMRNVDEQMNEWLRRRRVKAFYVSTVNQSLRAGVRTLLQVAGLGKLRPNIVFMGFKADWTTCGPEGINDINEYFGVILDSFDSNMGMAILSNAGGGLDLSEMMKRHKVGDTKRLKLPDVNEPEITSANVKWNEEIINESTSSNPQSSLLGSTSNKDVSDAAANEYTSSFMESVVEDGAENEKASVAPANSFYVVVDDVTPKVSNEMDLQSVTDEPTRRSQRPTAVQRDVFASINRFNRSKAKSTAATIDVWWLYDDGGLTLLIPHLLALPKSYLAGAKLRVFTIASSRMAIEQEQRSMLALLNKFRINVSHVVVLPEITGKPSSTTLEKWESLIAPFRVDDANLDNEGLIKETELSALRGRTNRQLRCRELLLEHSTNANLIVVTLPVPRKGQISSCLYMAWLDVLTRDLPPTLLIRGNQTSVLTFYS</sequence>
<evidence type="ECO:0000313" key="6">
    <source>
        <dbReference type="Proteomes" id="UP000887566"/>
    </source>
</evidence>
<dbReference type="InterPro" id="IPR018491">
    <property type="entry name" value="SLC12_C"/>
</dbReference>
<dbReference type="GO" id="GO:0055075">
    <property type="term" value="P:potassium ion homeostasis"/>
    <property type="evidence" value="ECO:0007669"/>
    <property type="project" value="TreeGrafter"/>
</dbReference>
<dbReference type="GO" id="GO:0006884">
    <property type="term" value="P:cell volume homeostasis"/>
    <property type="evidence" value="ECO:0007669"/>
    <property type="project" value="TreeGrafter"/>
</dbReference>
<keyword evidence="3" id="KW-1133">Transmembrane helix</keyword>
<accession>A0A914VMZ8</accession>
<evidence type="ECO:0000256" key="4">
    <source>
        <dbReference type="ARBA" id="ARBA00023136"/>
    </source>
</evidence>
<reference evidence="7" key="1">
    <citation type="submission" date="2022-11" db="UniProtKB">
        <authorList>
            <consortium name="WormBaseParasite"/>
        </authorList>
    </citation>
    <scope>IDENTIFICATION</scope>
</reference>
<keyword evidence="6" id="KW-1185">Reference proteome</keyword>
<dbReference type="GO" id="GO:0055064">
    <property type="term" value="P:chloride ion homeostasis"/>
    <property type="evidence" value="ECO:0007669"/>
    <property type="project" value="TreeGrafter"/>
</dbReference>
<evidence type="ECO:0000256" key="3">
    <source>
        <dbReference type="ARBA" id="ARBA00022989"/>
    </source>
</evidence>
<dbReference type="Pfam" id="PF03522">
    <property type="entry name" value="SLC12"/>
    <property type="match status" value="1"/>
</dbReference>
<evidence type="ECO:0000256" key="1">
    <source>
        <dbReference type="ARBA" id="ARBA00004141"/>
    </source>
</evidence>
<dbReference type="InterPro" id="IPR004842">
    <property type="entry name" value="SLC12A_fam"/>
</dbReference>
<evidence type="ECO:0000313" key="7">
    <source>
        <dbReference type="WBParaSite" id="PSAMB.scaffold2178size24825.g16670.t1"/>
    </source>
</evidence>
<proteinExistence type="predicted"/>
<evidence type="ECO:0000256" key="2">
    <source>
        <dbReference type="ARBA" id="ARBA00022692"/>
    </source>
</evidence>
<organism evidence="6 7">
    <name type="scientific">Plectus sambesii</name>
    <dbReference type="NCBI Taxonomy" id="2011161"/>
    <lineage>
        <taxon>Eukaryota</taxon>
        <taxon>Metazoa</taxon>
        <taxon>Ecdysozoa</taxon>
        <taxon>Nematoda</taxon>
        <taxon>Chromadorea</taxon>
        <taxon>Plectida</taxon>
        <taxon>Plectina</taxon>
        <taxon>Plectoidea</taxon>
        <taxon>Plectidae</taxon>
        <taxon>Plectus</taxon>
    </lineage>
</organism>
<feature type="domain" description="SLC12A transporter C-terminal" evidence="5">
    <location>
        <begin position="28"/>
        <end position="489"/>
    </location>
</feature>
<protein>
    <submittedName>
        <fullName evidence="7">SLC12A transporter C-terminal domain-containing protein</fullName>
    </submittedName>
</protein>
<dbReference type="GO" id="GO:1990573">
    <property type="term" value="P:potassium ion import across plasma membrane"/>
    <property type="evidence" value="ECO:0007669"/>
    <property type="project" value="TreeGrafter"/>
</dbReference>
<dbReference type="WBParaSite" id="PSAMB.scaffold2178size24825.g16670.t1">
    <property type="protein sequence ID" value="PSAMB.scaffold2178size24825.g16670.t1"/>
    <property type="gene ID" value="PSAMB.scaffold2178size24825.g16670"/>
</dbReference>
<dbReference type="GO" id="GO:0055078">
    <property type="term" value="P:sodium ion homeostasis"/>
    <property type="evidence" value="ECO:0007669"/>
    <property type="project" value="TreeGrafter"/>
</dbReference>
<keyword evidence="4" id="KW-0472">Membrane</keyword>
<dbReference type="PANTHER" id="PTHR11827">
    <property type="entry name" value="SOLUTE CARRIER FAMILY 12, CATION COTRANSPORTERS"/>
    <property type="match status" value="1"/>
</dbReference>
<dbReference type="Proteomes" id="UP000887566">
    <property type="component" value="Unplaced"/>
</dbReference>
<dbReference type="AlphaFoldDB" id="A0A914VMZ8"/>
<name>A0A914VMZ8_9BILA</name>